<evidence type="ECO:0008006" key="4">
    <source>
        <dbReference type="Google" id="ProtNLM"/>
    </source>
</evidence>
<dbReference type="KEGG" id="bss:BSUW23_19885"/>
<keyword evidence="1" id="KW-0812">Transmembrane</keyword>
<evidence type="ECO:0000313" key="2">
    <source>
        <dbReference type="EMBL" id="ADM40009.1"/>
    </source>
</evidence>
<dbReference type="Proteomes" id="UP000002233">
    <property type="component" value="Chromosome"/>
</dbReference>
<accession>E0TYH4</accession>
<dbReference type="EMBL" id="CP002183">
    <property type="protein sequence ID" value="ADM40009.1"/>
    <property type="molecule type" value="Genomic_DNA"/>
</dbReference>
<sequence length="55" mass="6359">MKLLYTYIILGGFISISLSCFFELGIFNLALYLIYFNYALFLYKRAKSAKSSINT</sequence>
<keyword evidence="1" id="KW-0472">Membrane</keyword>
<reference key="1">
    <citation type="submission" date="2010-08" db="EMBL/GenBank/DDBJ databases">
        <authorList>
            <person name="Zeigler D.R."/>
        </authorList>
    </citation>
    <scope>NUCLEOTIDE SEQUENCE</scope>
    <source>
        <strain>W23</strain>
    </source>
</reference>
<organism evidence="2 3">
    <name type="scientific">Bacillus spizizenii (strain ATCC 23059 / NRRL B-14472 / W23)</name>
    <name type="common">Bacillus subtilis subsp. spizizenii</name>
    <dbReference type="NCBI Taxonomy" id="655816"/>
    <lineage>
        <taxon>Bacteria</taxon>
        <taxon>Bacillati</taxon>
        <taxon>Bacillota</taxon>
        <taxon>Bacilli</taxon>
        <taxon>Bacillales</taxon>
        <taxon>Bacillaceae</taxon>
        <taxon>Bacillus</taxon>
    </lineage>
</organism>
<dbReference type="HOGENOM" id="CLU_3022503_0_0_9"/>
<keyword evidence="1" id="KW-1133">Transmembrane helix</keyword>
<proteinExistence type="predicted"/>
<name>E0TYH4_BACSH</name>
<evidence type="ECO:0000256" key="1">
    <source>
        <dbReference type="SAM" id="Phobius"/>
    </source>
</evidence>
<evidence type="ECO:0000313" key="3">
    <source>
        <dbReference type="Proteomes" id="UP000002233"/>
    </source>
</evidence>
<dbReference type="PROSITE" id="PS51257">
    <property type="entry name" value="PROKAR_LIPOPROTEIN"/>
    <property type="match status" value="1"/>
</dbReference>
<dbReference type="AlphaFoldDB" id="E0TYH4"/>
<gene>
    <name evidence="2" type="ordered locus">BSUW23_19885</name>
</gene>
<reference evidence="2 3" key="2">
    <citation type="journal article" date="2011" name="Microbiology">
        <title>The genome sequence of Bacillus subtilis subsp. spizizenii W23: insights into speciation within the B. subtilis complex and into the history of B. subtilis genetics.</title>
        <authorList>
            <person name="Zeigler D.R."/>
        </authorList>
    </citation>
    <scope>NUCLEOTIDE SEQUENCE [LARGE SCALE GENOMIC DNA]</scope>
    <source>
        <strain evidence="3">ATCC 23059 / NRRL B-14472 / W23</strain>
    </source>
</reference>
<protein>
    <recommendedName>
        <fullName evidence="4">Lipoprotein</fullName>
    </recommendedName>
</protein>
<feature type="transmembrane region" description="Helical" evidence="1">
    <location>
        <begin position="6"/>
        <end position="35"/>
    </location>
</feature>